<feature type="domain" description="HTH cro/C1-type" evidence="1">
    <location>
        <begin position="14"/>
        <end position="47"/>
    </location>
</feature>
<protein>
    <submittedName>
        <fullName evidence="3">Transcriptional regulator</fullName>
    </submittedName>
</protein>
<proteinExistence type="predicted"/>
<evidence type="ECO:0000313" key="5">
    <source>
        <dbReference type="Proteomes" id="UP000257123"/>
    </source>
</evidence>
<dbReference type="PROSITE" id="PS50943">
    <property type="entry name" value="HTH_CROC1"/>
    <property type="match status" value="1"/>
</dbReference>
<dbReference type="AlphaFoldDB" id="A0A371R4T4"/>
<evidence type="ECO:0000313" key="3">
    <source>
        <dbReference type="EMBL" id="RFA99029.1"/>
    </source>
</evidence>
<dbReference type="Gene3D" id="1.20.1260.10">
    <property type="match status" value="1"/>
</dbReference>
<evidence type="ECO:0000313" key="2">
    <source>
        <dbReference type="EMBL" id="RFA98109.1"/>
    </source>
</evidence>
<dbReference type="PANTHER" id="PTHR40730">
    <property type="entry name" value="TRANSCRIPTIONAL REGULATOR PROTEIN-LIKE PROTEIN"/>
    <property type="match status" value="1"/>
</dbReference>
<evidence type="ECO:0000259" key="1">
    <source>
        <dbReference type="PROSITE" id="PS50943"/>
    </source>
</evidence>
<reference evidence="4 5" key="1">
    <citation type="submission" date="2017-07" db="EMBL/GenBank/DDBJ databases">
        <title>Draft genome sequence of aerobic hyperthermophilic archaea, Pyrobaculum aerophilum YKB31 and YKB32.</title>
        <authorList>
            <person name="Mochizuki T."/>
            <person name="Berliner A.J."/>
            <person name="Yoshida-Takashima Y."/>
            <person name="Takaki Y."/>
            <person name="Nunoura T."/>
            <person name="Takai K."/>
        </authorList>
    </citation>
    <scope>NUCLEOTIDE SEQUENCE [LARGE SCALE GENOMIC DNA]</scope>
    <source>
        <strain evidence="2 5">YKB31</strain>
        <strain evidence="3 4">YKB32</strain>
    </source>
</reference>
<dbReference type="Pfam" id="PF01381">
    <property type="entry name" value="HTH_3"/>
    <property type="match status" value="1"/>
</dbReference>
<dbReference type="RefSeq" id="WP_116420484.1">
    <property type="nucleotide sequence ID" value="NZ_NMUE01000003.1"/>
</dbReference>
<dbReference type="EMBL" id="NMUF01000012">
    <property type="protein sequence ID" value="RFA99029.1"/>
    <property type="molecule type" value="Genomic_DNA"/>
</dbReference>
<organism evidence="3 4">
    <name type="scientific">Pyrobaculum aerophilum</name>
    <dbReference type="NCBI Taxonomy" id="13773"/>
    <lineage>
        <taxon>Archaea</taxon>
        <taxon>Thermoproteota</taxon>
        <taxon>Thermoprotei</taxon>
        <taxon>Thermoproteales</taxon>
        <taxon>Thermoproteaceae</taxon>
        <taxon>Pyrobaculum</taxon>
    </lineage>
</organism>
<dbReference type="PANTHER" id="PTHR40730:SF3">
    <property type="entry name" value="HTH CRO_C1-TYPE DOMAIN-CONTAINING PROTEIN"/>
    <property type="match status" value="1"/>
</dbReference>
<gene>
    <name evidence="2" type="ORF">CGL51_01925</name>
    <name evidence="3" type="ORF">CGL52_05970</name>
</gene>
<evidence type="ECO:0000313" key="4">
    <source>
        <dbReference type="Proteomes" id="UP000256877"/>
    </source>
</evidence>
<dbReference type="Proteomes" id="UP000256877">
    <property type="component" value="Unassembled WGS sequence"/>
</dbReference>
<dbReference type="Proteomes" id="UP000257123">
    <property type="component" value="Unassembled WGS sequence"/>
</dbReference>
<accession>A0A371R4T4</accession>
<dbReference type="InterPro" id="IPR012347">
    <property type="entry name" value="Ferritin-like"/>
</dbReference>
<dbReference type="OrthoDB" id="42697at2157"/>
<dbReference type="InterPro" id="IPR009078">
    <property type="entry name" value="Ferritin-like_SF"/>
</dbReference>
<comment type="caution">
    <text evidence="3">The sequence shown here is derived from an EMBL/GenBank/DDBJ whole genome shotgun (WGS) entry which is preliminary data.</text>
</comment>
<dbReference type="SUPFAM" id="SSF47240">
    <property type="entry name" value="Ferritin-like"/>
    <property type="match status" value="1"/>
</dbReference>
<sequence>MSFERALSAVRALLARELVERGLSVNETAKLLGLTPAAVSMYVSGKRGGELVQELAKDERVMGLIKSHADILVDAARKGIRGPVDLTELAKVISNIMSQRGQHADLEELIRSRIRLEQETASRAMAYSYKVKNPLIRALFMQIAADSLRHAEILTMILDYLGGRLRAEGIDLNEEELEVLAAEEGSMRESIADLYRIGDPVLRALILSIELDEGKHFQLIRTLQLAARQGKH</sequence>
<dbReference type="EMBL" id="NMUE01000003">
    <property type="protein sequence ID" value="RFA98109.1"/>
    <property type="molecule type" value="Genomic_DNA"/>
</dbReference>
<name>A0A371R4T4_9CREN</name>
<dbReference type="InterPro" id="IPR001387">
    <property type="entry name" value="Cro/C1-type_HTH"/>
</dbReference>
<dbReference type="CDD" id="cd00657">
    <property type="entry name" value="Ferritin_like"/>
    <property type="match status" value="1"/>
</dbReference>